<dbReference type="EMBL" id="CP025084">
    <property type="protein sequence ID" value="AUH03034.1"/>
    <property type="molecule type" value="Genomic_DNA"/>
</dbReference>
<reference evidence="1 4" key="3">
    <citation type="submission" date="2017-11" db="EMBL/GenBank/DDBJ databases">
        <title>Complete genome sequence of Serratia sp. ATCC 39006 LacA.</title>
        <authorList>
            <person name="Hampton H.G."/>
            <person name="Jackson S.A."/>
            <person name="Jauregui R."/>
            <person name="Poulter G.T.M."/>
            <person name="Salmond G.P.C."/>
            <person name="Fineran P.C."/>
        </authorList>
    </citation>
    <scope>NUCLEOTIDE SEQUENCE [LARGE SCALE GENOMIC DNA]</scope>
    <source>
        <strain evidence="1 4">ATCC 39006</strain>
    </source>
</reference>
<dbReference type="AlphaFoldDB" id="A0A2I5TEN6"/>
<dbReference type="STRING" id="104623.Ser39006_00539"/>
<protein>
    <submittedName>
        <fullName evidence="2">Thermostable hemolysin</fullName>
    </submittedName>
</protein>
<gene>
    <name evidence="1" type="ORF">CWC46_02085</name>
    <name evidence="2" type="ORF">Ser39006_002085</name>
</gene>
<dbReference type="RefSeq" id="WP_021013814.1">
    <property type="nucleotide sequence ID" value="NZ_CP025084.1"/>
</dbReference>
<reference evidence="2" key="4">
    <citation type="submission" date="2017-11" db="EMBL/GenBank/DDBJ databases">
        <title>Complete genome sequence of Serratia sp. ATCC 39006.</title>
        <authorList>
            <person name="Hampton H.G."/>
            <person name="Jackson S.A."/>
            <person name="Jauregui R."/>
            <person name="Poulter G.T.M."/>
            <person name="Salmond G.P.C."/>
            <person name="Fineran P.C."/>
        </authorList>
    </citation>
    <scope>NUCLEOTIDE SEQUENCE</scope>
    <source>
        <strain evidence="2">ATCC 39006</strain>
    </source>
</reference>
<dbReference type="OrthoDB" id="7432757at2"/>
<dbReference type="Proteomes" id="UP000017700">
    <property type="component" value="Chromosome"/>
</dbReference>
<sequence length="218" mass="24753">MTVNAPYHLFWADNATRQETCRKFIQHEYQREFDAVIPHFLPYLLGMTQADGTLVAACGIKPATEGKLYLESYLDAPIEDVAHQQKGIELYRSGLVEIGNFATINGSSNARIMFAALCLILNQSHFRHIAFTGTRKLRNIFSRLSLSPIELMEARPEQLDDATCWGSYYTQHPQVMMGDLIHGHEVLSKNSLLLSLFDSIPSFPFNTQELKHDAFCRN</sequence>
<evidence type="ECO:0000313" key="1">
    <source>
        <dbReference type="EMBL" id="AUG98719.1"/>
    </source>
</evidence>
<evidence type="ECO:0000313" key="3">
    <source>
        <dbReference type="Proteomes" id="UP000017700"/>
    </source>
</evidence>
<dbReference type="EMBL" id="CP025085">
    <property type="protein sequence ID" value="AUG98719.1"/>
    <property type="molecule type" value="Genomic_DNA"/>
</dbReference>
<reference evidence="2" key="2">
    <citation type="submission" date="2013-09" db="EMBL/GenBank/DDBJ databases">
        <authorList>
            <person name="Wang G."/>
            <person name="Yang Y."/>
            <person name="Su Y."/>
        </authorList>
    </citation>
    <scope>NUCLEOTIDE SEQUENCE</scope>
    <source>
        <strain evidence="2">ATCC 39006</strain>
    </source>
</reference>
<accession>A0A2I5TEN6</accession>
<reference evidence="2 3" key="1">
    <citation type="journal article" date="2013" name="Genome Announc.">
        <title>Draft genome sequence of Serratia sp. strain ATCC 39006, a model bacterium for analysis of the biosynthesis and regulation of prodigiosin, a carbapenem, and gas vesicles.</title>
        <authorList>
            <person name="Fineran P.C."/>
            <person name="Iglesias Cans M.C."/>
            <person name="Ramsay J.P."/>
            <person name="Wilf N.M."/>
            <person name="Cossyleon D."/>
            <person name="McNeil M.B."/>
            <person name="Williamson N.R."/>
            <person name="Monson R.E."/>
            <person name="Becher S.A."/>
            <person name="Stanton J.A."/>
            <person name="Brugger K."/>
            <person name="Brown S.D."/>
            <person name="Salmond G.P."/>
        </authorList>
    </citation>
    <scope>NUCLEOTIDE SEQUENCE [LARGE SCALE GENOMIC DNA]</scope>
    <source>
        <strain evidence="2">ATCC 39006</strain>
        <strain evidence="3">ATCC 39006 / SC 11482</strain>
    </source>
</reference>
<evidence type="ECO:0000313" key="2">
    <source>
        <dbReference type="EMBL" id="AUH03034.1"/>
    </source>
</evidence>
<dbReference type="KEGG" id="serq:CWC46_02085"/>
<proteinExistence type="predicted"/>
<dbReference type="InterPro" id="IPR022050">
    <property type="entry name" value="T_hemolysin"/>
</dbReference>
<evidence type="ECO:0000313" key="4">
    <source>
        <dbReference type="Proteomes" id="UP000233778"/>
    </source>
</evidence>
<keyword evidence="3" id="KW-1185">Reference proteome</keyword>
<dbReference type="KEGG" id="sera:Ser39006_002085"/>
<dbReference type="Proteomes" id="UP000233778">
    <property type="component" value="Chromosome"/>
</dbReference>
<name>A0A2I5TEN6_SERS3</name>
<dbReference type="Pfam" id="PF12261">
    <property type="entry name" value="T_hemolysin"/>
    <property type="match status" value="1"/>
</dbReference>
<organism evidence="2 3">
    <name type="scientific">Serratia sp. (strain ATCC 39006)</name>
    <name type="common">Prodigiosinella confusarubida</name>
    <dbReference type="NCBI Taxonomy" id="104623"/>
    <lineage>
        <taxon>Bacteria</taxon>
        <taxon>Pseudomonadati</taxon>
        <taxon>Pseudomonadota</taxon>
        <taxon>Gammaproteobacteria</taxon>
        <taxon>Enterobacterales</taxon>
        <taxon>Pectobacteriaceae</taxon>
        <taxon>Prodigiosinella</taxon>
    </lineage>
</organism>